<dbReference type="AlphaFoldDB" id="A0A813RVT2"/>
<gene>
    <name evidence="1" type="ORF">GPM918_LOCUS2960</name>
    <name evidence="2" type="ORF">SRO942_LOCUS2960</name>
</gene>
<dbReference type="EMBL" id="CAJOBC010000344">
    <property type="protein sequence ID" value="CAF3574431.1"/>
    <property type="molecule type" value="Genomic_DNA"/>
</dbReference>
<accession>A0A813RVT2</accession>
<organism evidence="1 3">
    <name type="scientific">Didymodactylos carnosus</name>
    <dbReference type="NCBI Taxonomy" id="1234261"/>
    <lineage>
        <taxon>Eukaryota</taxon>
        <taxon>Metazoa</taxon>
        <taxon>Spiralia</taxon>
        <taxon>Gnathifera</taxon>
        <taxon>Rotifera</taxon>
        <taxon>Eurotatoria</taxon>
        <taxon>Bdelloidea</taxon>
        <taxon>Philodinida</taxon>
        <taxon>Philodinidae</taxon>
        <taxon>Didymodactylos</taxon>
    </lineage>
</organism>
<keyword evidence="3" id="KW-1185">Reference proteome</keyword>
<evidence type="ECO:0000313" key="3">
    <source>
        <dbReference type="Proteomes" id="UP000663829"/>
    </source>
</evidence>
<protein>
    <submittedName>
        <fullName evidence="1">Uncharacterized protein</fullName>
    </submittedName>
</protein>
<name>A0A813RVT2_9BILA</name>
<evidence type="ECO:0000313" key="1">
    <source>
        <dbReference type="EMBL" id="CAF0790216.1"/>
    </source>
</evidence>
<reference evidence="1" key="1">
    <citation type="submission" date="2021-02" db="EMBL/GenBank/DDBJ databases">
        <authorList>
            <person name="Nowell W R."/>
        </authorList>
    </citation>
    <scope>NUCLEOTIDE SEQUENCE</scope>
</reference>
<evidence type="ECO:0000313" key="2">
    <source>
        <dbReference type="EMBL" id="CAF3574431.1"/>
    </source>
</evidence>
<dbReference type="Proteomes" id="UP000681722">
    <property type="component" value="Unassembled WGS sequence"/>
</dbReference>
<dbReference type="EMBL" id="CAJNOQ010000344">
    <property type="protein sequence ID" value="CAF0790216.1"/>
    <property type="molecule type" value="Genomic_DNA"/>
</dbReference>
<sequence>MLEHSASRTITTNGNETPYQIALKYRKYLCLKLLEQSTNTKETYIDKLKTSSTLKDYLNHLTCMDTLGLIKYII</sequence>
<dbReference type="Proteomes" id="UP000663829">
    <property type="component" value="Unassembled WGS sequence"/>
</dbReference>
<proteinExistence type="predicted"/>
<comment type="caution">
    <text evidence="1">The sequence shown here is derived from an EMBL/GenBank/DDBJ whole genome shotgun (WGS) entry which is preliminary data.</text>
</comment>